<sequence length="59" mass="6708">MKKSRTKDWARLFCRQAVMNLSRFIDAFVDASGKSLDVFTALRNAIDEVATFAIDFGFD</sequence>
<protein>
    <submittedName>
        <fullName evidence="1">Uncharacterized protein</fullName>
    </submittedName>
</protein>
<dbReference type="Proteomes" id="UP000620127">
    <property type="component" value="Unassembled WGS sequence"/>
</dbReference>
<evidence type="ECO:0000313" key="1">
    <source>
        <dbReference type="EMBL" id="GGW98679.1"/>
    </source>
</evidence>
<organism evidence="1 2">
    <name type="scientific">Undibacterium macrobrachii</name>
    <dbReference type="NCBI Taxonomy" id="1119058"/>
    <lineage>
        <taxon>Bacteria</taxon>
        <taxon>Pseudomonadati</taxon>
        <taxon>Pseudomonadota</taxon>
        <taxon>Betaproteobacteria</taxon>
        <taxon>Burkholderiales</taxon>
        <taxon>Oxalobacteraceae</taxon>
        <taxon>Undibacterium</taxon>
    </lineage>
</organism>
<dbReference type="EMBL" id="BMYT01000001">
    <property type="protein sequence ID" value="GGW98679.1"/>
    <property type="molecule type" value="Genomic_DNA"/>
</dbReference>
<evidence type="ECO:0000313" key="2">
    <source>
        <dbReference type="Proteomes" id="UP000620127"/>
    </source>
</evidence>
<proteinExistence type="predicted"/>
<gene>
    <name evidence="1" type="ORF">GCM10011282_00410</name>
</gene>
<comment type="caution">
    <text evidence="1">The sequence shown here is derived from an EMBL/GenBank/DDBJ whole genome shotgun (WGS) entry which is preliminary data.</text>
</comment>
<keyword evidence="2" id="KW-1185">Reference proteome</keyword>
<accession>A0ABQ2X439</accession>
<reference evidence="2" key="1">
    <citation type="journal article" date="2019" name="Int. J. Syst. Evol. Microbiol.">
        <title>The Global Catalogue of Microorganisms (GCM) 10K type strain sequencing project: providing services to taxonomists for standard genome sequencing and annotation.</title>
        <authorList>
            <consortium name="The Broad Institute Genomics Platform"/>
            <consortium name="The Broad Institute Genome Sequencing Center for Infectious Disease"/>
            <person name="Wu L."/>
            <person name="Ma J."/>
        </authorList>
    </citation>
    <scope>NUCLEOTIDE SEQUENCE [LARGE SCALE GENOMIC DNA]</scope>
    <source>
        <strain evidence="2">KCTC 23916</strain>
    </source>
</reference>
<name>A0ABQ2X439_9BURK</name>